<evidence type="ECO:0000313" key="3">
    <source>
        <dbReference type="Proteomes" id="UP000249739"/>
    </source>
</evidence>
<dbReference type="InterPro" id="IPR000073">
    <property type="entry name" value="AB_hydrolase_1"/>
</dbReference>
<reference evidence="2 3" key="1">
    <citation type="submission" date="2017-08" db="EMBL/GenBank/DDBJ databases">
        <title>Infants hospitalized years apart are colonized by the same room-sourced microbial strains.</title>
        <authorList>
            <person name="Brooks B."/>
            <person name="Olm M.R."/>
            <person name="Firek B.A."/>
            <person name="Baker R."/>
            <person name="Thomas B.C."/>
            <person name="Morowitz M.J."/>
            <person name="Banfield J.F."/>
        </authorList>
    </citation>
    <scope>NUCLEOTIDE SEQUENCE [LARGE SCALE GENOMIC DNA]</scope>
    <source>
        <strain evidence="2">S2_006_000_R2_64</strain>
    </source>
</reference>
<comment type="caution">
    <text evidence="2">The sequence shown here is derived from an EMBL/GenBank/DDBJ whole genome shotgun (WGS) entry which is preliminary data.</text>
</comment>
<organism evidence="2 3">
    <name type="scientific">Micavibrio aeruginosavorus</name>
    <dbReference type="NCBI Taxonomy" id="349221"/>
    <lineage>
        <taxon>Bacteria</taxon>
        <taxon>Pseudomonadati</taxon>
        <taxon>Bdellovibrionota</taxon>
        <taxon>Bdellovibrionia</taxon>
        <taxon>Bdellovibrionales</taxon>
        <taxon>Pseudobdellovibrionaceae</taxon>
        <taxon>Micavibrio</taxon>
    </lineage>
</organism>
<dbReference type="AlphaFoldDB" id="A0A2W5FMZ9"/>
<dbReference type="InterPro" id="IPR029058">
    <property type="entry name" value="AB_hydrolase_fold"/>
</dbReference>
<dbReference type="Pfam" id="PF00561">
    <property type="entry name" value="Abhydrolase_1"/>
    <property type="match status" value="1"/>
</dbReference>
<dbReference type="PANTHER" id="PTHR36837">
    <property type="entry name" value="POLY(3-HYDROXYALKANOATE) POLYMERASE SUBUNIT PHAC"/>
    <property type="match status" value="1"/>
</dbReference>
<dbReference type="SUPFAM" id="SSF53474">
    <property type="entry name" value="alpha/beta-Hydrolases"/>
    <property type="match status" value="1"/>
</dbReference>
<sequence>MHKFVNAAKPLTSKDITSMDKSGRSRHKPLVMHLTLAAATLADPQFQENETIDEAFWQKPEGKNAKASMKKVVSGIRNYQLHSFKRPETKRPIIWQDGEVRVFHYLPKKKVKGRILVIPSMINGSEILDLLPDKSMMNWLAEKGFESFLLDWGDLTNDKELKSIDHALGKKIKKLLKWLKAQSDLPLTGLGYCMGGLLLAATDQLYPKAFGNLVFIATPWDFKKDTKGNFSESVINWAKDGLPQTMHLDYMPAQWLQMIFAGVDASLIARKFSAFADMDQSSKDAELFVAVEDWVNGGSDLPTSIVHHTVGGWYVDNKPVKGEWEVAGKIISPENIAKPAFIIVPGRDKIVPPASARPLGKKIKKVKMIEPDCGHISMMVGRNAETEVWIPMRNWIISQRNIETKP</sequence>
<feature type="domain" description="AB hydrolase-1" evidence="1">
    <location>
        <begin position="134"/>
        <end position="380"/>
    </location>
</feature>
<evidence type="ECO:0000259" key="1">
    <source>
        <dbReference type="Pfam" id="PF00561"/>
    </source>
</evidence>
<evidence type="ECO:0000313" key="2">
    <source>
        <dbReference type="EMBL" id="PZP55754.1"/>
    </source>
</evidence>
<dbReference type="PANTHER" id="PTHR36837:SF2">
    <property type="entry name" value="POLY(3-HYDROXYALKANOATE) POLYMERASE SUBUNIT PHAC"/>
    <property type="match status" value="1"/>
</dbReference>
<dbReference type="Proteomes" id="UP000249739">
    <property type="component" value="Unassembled WGS sequence"/>
</dbReference>
<proteinExistence type="predicted"/>
<protein>
    <recommendedName>
        <fullName evidence="1">AB hydrolase-1 domain-containing protein</fullName>
    </recommendedName>
</protein>
<accession>A0A2W5FMZ9</accession>
<dbReference type="InterPro" id="IPR051321">
    <property type="entry name" value="PHA/PHB_synthase"/>
</dbReference>
<dbReference type="EMBL" id="QFOT01000052">
    <property type="protein sequence ID" value="PZP55754.1"/>
    <property type="molecule type" value="Genomic_DNA"/>
</dbReference>
<gene>
    <name evidence="2" type="ORF">DI586_05880</name>
</gene>
<name>A0A2W5FMZ9_9BACT</name>
<dbReference type="Gene3D" id="3.40.50.1820">
    <property type="entry name" value="alpha/beta hydrolase"/>
    <property type="match status" value="1"/>
</dbReference>